<evidence type="ECO:0000313" key="3">
    <source>
        <dbReference type="Proteomes" id="UP001601992"/>
    </source>
</evidence>
<reference evidence="2 3" key="1">
    <citation type="submission" date="2024-10" db="EMBL/GenBank/DDBJ databases">
        <title>The Natural Products Discovery Center: Release of the First 8490 Sequenced Strains for Exploring Actinobacteria Biosynthetic Diversity.</title>
        <authorList>
            <person name="Kalkreuter E."/>
            <person name="Kautsar S.A."/>
            <person name="Yang D."/>
            <person name="Bader C.D."/>
            <person name="Teijaro C.N."/>
            <person name="Fluegel L."/>
            <person name="Davis C.M."/>
            <person name="Simpson J.R."/>
            <person name="Lauterbach L."/>
            <person name="Steele A.D."/>
            <person name="Gui C."/>
            <person name="Meng S."/>
            <person name="Li G."/>
            <person name="Viehrig K."/>
            <person name="Ye F."/>
            <person name="Su P."/>
            <person name="Kiefer A.F."/>
            <person name="Nichols A."/>
            <person name="Cepeda A.J."/>
            <person name="Yan W."/>
            <person name="Fan B."/>
            <person name="Jiang Y."/>
            <person name="Adhikari A."/>
            <person name="Zheng C.-J."/>
            <person name="Schuster L."/>
            <person name="Cowan T.M."/>
            <person name="Smanski M.J."/>
            <person name="Chevrette M.G."/>
            <person name="De Carvalho L.P.S."/>
            <person name="Shen B."/>
        </authorList>
    </citation>
    <scope>NUCLEOTIDE SEQUENCE [LARGE SCALE GENOMIC DNA]</scope>
    <source>
        <strain evidence="2 3">NPDC002593</strain>
    </source>
</reference>
<evidence type="ECO:0000313" key="2">
    <source>
        <dbReference type="EMBL" id="MFF3574169.1"/>
    </source>
</evidence>
<feature type="region of interest" description="Disordered" evidence="1">
    <location>
        <begin position="131"/>
        <end position="151"/>
    </location>
</feature>
<sequence length="151" mass="14335">MAWVTASDVPAASFADESWAFEDPAGAEGPGSDTAGVVDPVPPGFGGGTLPGRGTAEGPAPGPVAGFADPPAGRGGGPEPGRAAGFPLPEPDAGFVGAGITRVGPSPGLGADVPVFGRSAGLSVLDRPCAGPLPGREDSVPGRGAGFAGVP</sequence>
<feature type="region of interest" description="Disordered" evidence="1">
    <location>
        <begin position="1"/>
        <end position="90"/>
    </location>
</feature>
<accession>A0ABW6SEV8</accession>
<dbReference type="RefSeq" id="WP_040828658.1">
    <property type="nucleotide sequence ID" value="NZ_JBIAQY010000024.1"/>
</dbReference>
<gene>
    <name evidence="2" type="ORF">ACFYXQ_41130</name>
</gene>
<dbReference type="Proteomes" id="UP001601992">
    <property type="component" value="Unassembled WGS sequence"/>
</dbReference>
<comment type="caution">
    <text evidence="2">The sequence shown here is derived from an EMBL/GenBank/DDBJ whole genome shotgun (WGS) entry which is preliminary data.</text>
</comment>
<name>A0ABW6SEV8_9NOCA</name>
<keyword evidence="3" id="KW-1185">Reference proteome</keyword>
<protein>
    <submittedName>
        <fullName evidence="2">Uncharacterized protein</fullName>
    </submittedName>
</protein>
<evidence type="ECO:0000256" key="1">
    <source>
        <dbReference type="SAM" id="MobiDB-lite"/>
    </source>
</evidence>
<dbReference type="EMBL" id="JBIAQY010000024">
    <property type="protein sequence ID" value="MFF3574169.1"/>
    <property type="molecule type" value="Genomic_DNA"/>
</dbReference>
<proteinExistence type="predicted"/>
<organism evidence="2 3">
    <name type="scientific">Nocardia jiangxiensis</name>
    <dbReference type="NCBI Taxonomy" id="282685"/>
    <lineage>
        <taxon>Bacteria</taxon>
        <taxon>Bacillati</taxon>
        <taxon>Actinomycetota</taxon>
        <taxon>Actinomycetes</taxon>
        <taxon>Mycobacteriales</taxon>
        <taxon>Nocardiaceae</taxon>
        <taxon>Nocardia</taxon>
    </lineage>
</organism>